<dbReference type="Gene3D" id="2.40.50.140">
    <property type="entry name" value="Nucleic acid-binding proteins"/>
    <property type="match status" value="1"/>
</dbReference>
<comment type="function">
    <text evidence="5">One of the primary rRNA binding proteins. Required for association of the 30S and 50S subunits to form the 70S ribosome, for tRNA binding and peptide bond formation. It has been suggested to have peptidyltransferase activity; this is somewhat controversial. Makes several contacts with the 16S rRNA in the 70S ribosome.</text>
</comment>
<dbReference type="SMART" id="SM01383">
    <property type="entry name" value="Ribosomal_L2"/>
    <property type="match status" value="1"/>
</dbReference>
<dbReference type="InterPro" id="IPR002171">
    <property type="entry name" value="Ribosomal_uL2"/>
</dbReference>
<dbReference type="SMART" id="SM01382">
    <property type="entry name" value="Ribosomal_L2_C"/>
    <property type="match status" value="1"/>
</dbReference>
<keyword evidence="2 5" id="KW-0689">Ribosomal protein</keyword>
<dbReference type="NCBIfam" id="TIGR01171">
    <property type="entry name" value="rplB_bact"/>
    <property type="match status" value="1"/>
</dbReference>
<dbReference type="FunFam" id="2.30.30.30:FF:000001">
    <property type="entry name" value="50S ribosomal protein L2"/>
    <property type="match status" value="1"/>
</dbReference>
<name>A0A1G2LWD5_9BACT</name>
<evidence type="ECO:0000256" key="3">
    <source>
        <dbReference type="ARBA" id="ARBA00023274"/>
    </source>
</evidence>
<feature type="domain" description="Large ribosomal subunit protein uL2 C-terminal" evidence="7">
    <location>
        <begin position="125"/>
        <end position="254"/>
    </location>
</feature>
<keyword evidence="5" id="KW-0694">RNA-binding</keyword>
<dbReference type="Pfam" id="PF03947">
    <property type="entry name" value="Ribosomal_L2_C"/>
    <property type="match status" value="1"/>
</dbReference>
<feature type="domain" description="Large ribosomal subunit protein uL2 RNA-binding" evidence="8">
    <location>
        <begin position="43"/>
        <end position="119"/>
    </location>
</feature>
<sequence length="278" mass="31380">MKIKVYKPTTPGRRQMTGLDFRQILTRGKPKKKLTSGFRRAKGRNILGRITVRHKGGGAKRLYREIDFKYDKRDIPARVQSIEYDPNRSGFIALVAYRDGEKRYILAPLDLKIGDEIIVSEKADLKPGNRLPLEKIPVGDKVYNIELKPAGEAKLCRSAGNYAEVLAHEAKFCTLKLPSGEIRKVPGNCWASIGQTSKEEHRLIIFGKAGRSRWKGIRPTVRGTAMNPVDHPHGGGEGRTPRGTRRPKTKWGKITGGAKTRKKKKYSNIFIISRRKKK</sequence>
<evidence type="ECO:0000313" key="9">
    <source>
        <dbReference type="EMBL" id="OHA15936.1"/>
    </source>
</evidence>
<dbReference type="InterPro" id="IPR022669">
    <property type="entry name" value="Ribosomal_uL2_C"/>
</dbReference>
<feature type="compositionally biased region" description="Basic residues" evidence="6">
    <location>
        <begin position="242"/>
        <end position="251"/>
    </location>
</feature>
<dbReference type="FunFam" id="2.40.50.140:FF:000003">
    <property type="entry name" value="50S ribosomal protein L2"/>
    <property type="match status" value="1"/>
</dbReference>
<dbReference type="FunFam" id="4.10.950.10:FF:000001">
    <property type="entry name" value="50S ribosomal protein L2"/>
    <property type="match status" value="1"/>
</dbReference>
<dbReference type="PIRSF" id="PIRSF002158">
    <property type="entry name" value="Ribosomal_L2"/>
    <property type="match status" value="1"/>
</dbReference>
<dbReference type="SUPFAM" id="SSF50104">
    <property type="entry name" value="Translation proteins SH3-like domain"/>
    <property type="match status" value="1"/>
</dbReference>
<dbReference type="GO" id="GO:0006412">
    <property type="term" value="P:translation"/>
    <property type="evidence" value="ECO:0007669"/>
    <property type="project" value="UniProtKB-UniRule"/>
</dbReference>
<dbReference type="GO" id="GO:0015934">
    <property type="term" value="C:large ribosomal subunit"/>
    <property type="evidence" value="ECO:0007669"/>
    <property type="project" value="InterPro"/>
</dbReference>
<organism evidence="9 10">
    <name type="scientific">Candidatus Tagabacteria bacterium RIFCSPLOWO2_01_FULL_42_9</name>
    <dbReference type="NCBI Taxonomy" id="1802296"/>
    <lineage>
        <taxon>Bacteria</taxon>
        <taxon>Candidatus Tagaibacteriota</taxon>
    </lineage>
</organism>
<dbReference type="EMBL" id="MHRA01000007">
    <property type="protein sequence ID" value="OHA15936.1"/>
    <property type="molecule type" value="Genomic_DNA"/>
</dbReference>
<dbReference type="SUPFAM" id="SSF50249">
    <property type="entry name" value="Nucleic acid-binding proteins"/>
    <property type="match status" value="1"/>
</dbReference>
<protein>
    <recommendedName>
        <fullName evidence="4 5">Large ribosomal subunit protein uL2</fullName>
    </recommendedName>
</protein>
<comment type="caution">
    <text evidence="9">The sequence shown here is derived from an EMBL/GenBank/DDBJ whole genome shotgun (WGS) entry which is preliminary data.</text>
</comment>
<dbReference type="Proteomes" id="UP000178116">
    <property type="component" value="Unassembled WGS sequence"/>
</dbReference>
<proteinExistence type="inferred from homology"/>
<keyword evidence="5" id="KW-0699">rRNA-binding</keyword>
<feature type="compositionally biased region" description="Basic and acidic residues" evidence="6">
    <location>
        <begin position="230"/>
        <end position="240"/>
    </location>
</feature>
<reference evidence="9 10" key="1">
    <citation type="journal article" date="2016" name="Nat. Commun.">
        <title>Thousands of microbial genomes shed light on interconnected biogeochemical processes in an aquifer system.</title>
        <authorList>
            <person name="Anantharaman K."/>
            <person name="Brown C.T."/>
            <person name="Hug L.A."/>
            <person name="Sharon I."/>
            <person name="Castelle C.J."/>
            <person name="Probst A.J."/>
            <person name="Thomas B.C."/>
            <person name="Singh A."/>
            <person name="Wilkins M.J."/>
            <person name="Karaoz U."/>
            <person name="Brodie E.L."/>
            <person name="Williams K.H."/>
            <person name="Hubbard S.S."/>
            <person name="Banfield J.F."/>
        </authorList>
    </citation>
    <scope>NUCLEOTIDE SEQUENCE [LARGE SCALE GENOMIC DNA]</scope>
</reference>
<feature type="region of interest" description="Disordered" evidence="6">
    <location>
        <begin position="222"/>
        <end position="263"/>
    </location>
</feature>
<keyword evidence="3 5" id="KW-0687">Ribonucleoprotein</keyword>
<dbReference type="Gene3D" id="2.30.30.30">
    <property type="match status" value="1"/>
</dbReference>
<dbReference type="GO" id="GO:0019843">
    <property type="term" value="F:rRNA binding"/>
    <property type="evidence" value="ECO:0007669"/>
    <property type="project" value="UniProtKB-UniRule"/>
</dbReference>
<dbReference type="InterPro" id="IPR008991">
    <property type="entry name" value="Translation_prot_SH3-like_sf"/>
</dbReference>
<evidence type="ECO:0000256" key="4">
    <source>
        <dbReference type="ARBA" id="ARBA00035242"/>
    </source>
</evidence>
<dbReference type="InterPro" id="IPR012340">
    <property type="entry name" value="NA-bd_OB-fold"/>
</dbReference>
<dbReference type="Gene3D" id="4.10.950.10">
    <property type="entry name" value="Ribosomal protein L2, domain 3"/>
    <property type="match status" value="1"/>
</dbReference>
<evidence type="ECO:0000256" key="2">
    <source>
        <dbReference type="ARBA" id="ARBA00022980"/>
    </source>
</evidence>
<dbReference type="HAMAP" id="MF_01320_B">
    <property type="entry name" value="Ribosomal_uL2_B"/>
    <property type="match status" value="1"/>
</dbReference>
<dbReference type="InterPro" id="IPR022666">
    <property type="entry name" value="Ribosomal_uL2_RNA-bd_dom"/>
</dbReference>
<comment type="similarity">
    <text evidence="1 5">Belongs to the universal ribosomal protein uL2 family.</text>
</comment>
<evidence type="ECO:0000259" key="7">
    <source>
        <dbReference type="SMART" id="SM01382"/>
    </source>
</evidence>
<dbReference type="InterPro" id="IPR014722">
    <property type="entry name" value="Rib_uL2_dom2"/>
</dbReference>
<dbReference type="AlphaFoldDB" id="A0A1G2LWD5"/>
<dbReference type="GO" id="GO:0003735">
    <property type="term" value="F:structural constituent of ribosome"/>
    <property type="evidence" value="ECO:0007669"/>
    <property type="project" value="InterPro"/>
</dbReference>
<dbReference type="PANTHER" id="PTHR13691">
    <property type="entry name" value="RIBOSOMAL PROTEIN L2"/>
    <property type="match status" value="1"/>
</dbReference>
<dbReference type="GO" id="GO:0016740">
    <property type="term" value="F:transferase activity"/>
    <property type="evidence" value="ECO:0007669"/>
    <property type="project" value="InterPro"/>
</dbReference>
<evidence type="ECO:0000313" key="10">
    <source>
        <dbReference type="Proteomes" id="UP000178116"/>
    </source>
</evidence>
<evidence type="ECO:0000256" key="1">
    <source>
        <dbReference type="ARBA" id="ARBA00005636"/>
    </source>
</evidence>
<dbReference type="PANTHER" id="PTHR13691:SF5">
    <property type="entry name" value="LARGE RIBOSOMAL SUBUNIT PROTEIN UL2M"/>
    <property type="match status" value="1"/>
</dbReference>
<evidence type="ECO:0000259" key="8">
    <source>
        <dbReference type="SMART" id="SM01383"/>
    </source>
</evidence>
<dbReference type="InterPro" id="IPR014726">
    <property type="entry name" value="Ribosomal_uL2_dom3"/>
</dbReference>
<dbReference type="Pfam" id="PF00181">
    <property type="entry name" value="Ribosomal_L2_N"/>
    <property type="match status" value="1"/>
</dbReference>
<evidence type="ECO:0000256" key="6">
    <source>
        <dbReference type="SAM" id="MobiDB-lite"/>
    </source>
</evidence>
<accession>A0A1G2LWD5</accession>
<gene>
    <name evidence="5" type="primary">rplB</name>
    <name evidence="9" type="ORF">A3A10_02110</name>
</gene>
<dbReference type="InterPro" id="IPR005880">
    <property type="entry name" value="Ribosomal_uL2_bac/org-type"/>
</dbReference>
<dbReference type="InterPro" id="IPR022671">
    <property type="entry name" value="Ribosomal_uL2_CS"/>
</dbReference>
<dbReference type="PROSITE" id="PS00467">
    <property type="entry name" value="RIBOSOMAL_L2"/>
    <property type="match status" value="1"/>
</dbReference>
<comment type="subunit">
    <text evidence="5">Part of the 50S ribosomal subunit. Forms a bridge to the 30S subunit in the 70S ribosome.</text>
</comment>
<evidence type="ECO:0000256" key="5">
    <source>
        <dbReference type="HAMAP-Rule" id="MF_01320"/>
    </source>
</evidence>